<gene>
    <name evidence="1" type="ORF">TGAMA5MH_07648</name>
</gene>
<protein>
    <submittedName>
        <fullName evidence="1">Uncharacterized protein</fullName>
    </submittedName>
</protein>
<dbReference type="OrthoDB" id="29596at2759"/>
<reference evidence="1 2" key="1">
    <citation type="submission" date="2017-02" db="EMBL/GenBank/DDBJ databases">
        <title>Genomes of Trichoderma spp. with biocontrol activity.</title>
        <authorList>
            <person name="Gardiner D."/>
            <person name="Kazan K."/>
            <person name="Vos C."/>
            <person name="Harvey P."/>
        </authorList>
    </citation>
    <scope>NUCLEOTIDE SEQUENCE [LARGE SCALE GENOMIC DNA]</scope>
    <source>
        <strain evidence="1 2">A5MH</strain>
    </source>
</reference>
<dbReference type="Proteomes" id="UP000236546">
    <property type="component" value="Unassembled WGS sequence"/>
</dbReference>
<sequence>MDATKGAASDQEAGLPPLSESILAIDVKDRSILGCSLFSTADGTLKIGTDISMAGEDVVEQFLSFAQPTTILVSRRVPESIVAFIEKHAEKSDKEIGFRLASPSDFSHTLACEELSSLDTSSVNVDSQYVECSIQALQECNRQESQCMKLVHCSSSIDLDNITSVSVHPFSIQYPDECSDQTSWAAQVLFSNTYTDGGHSYLRLTVPARDICLM</sequence>
<organism evidence="1 2">
    <name type="scientific">Trichoderma gamsii</name>
    <dbReference type="NCBI Taxonomy" id="398673"/>
    <lineage>
        <taxon>Eukaryota</taxon>
        <taxon>Fungi</taxon>
        <taxon>Dikarya</taxon>
        <taxon>Ascomycota</taxon>
        <taxon>Pezizomycotina</taxon>
        <taxon>Sordariomycetes</taxon>
        <taxon>Hypocreomycetidae</taxon>
        <taxon>Hypocreales</taxon>
        <taxon>Hypocreaceae</taxon>
        <taxon>Trichoderma</taxon>
    </lineage>
</organism>
<proteinExistence type="predicted"/>
<accession>A0A2K0T470</accession>
<comment type="caution">
    <text evidence="1">The sequence shown here is derived from an EMBL/GenBank/DDBJ whole genome shotgun (WGS) entry which is preliminary data.</text>
</comment>
<dbReference type="AlphaFoldDB" id="A0A2K0T470"/>
<name>A0A2K0T470_9HYPO</name>
<evidence type="ECO:0000313" key="1">
    <source>
        <dbReference type="EMBL" id="PNP40321.1"/>
    </source>
</evidence>
<evidence type="ECO:0000313" key="2">
    <source>
        <dbReference type="Proteomes" id="UP000236546"/>
    </source>
</evidence>
<dbReference type="EMBL" id="MTYH01000069">
    <property type="protein sequence ID" value="PNP40321.1"/>
    <property type="molecule type" value="Genomic_DNA"/>
</dbReference>